<evidence type="ECO:0000313" key="3">
    <source>
        <dbReference type="Proteomes" id="UP000030765"/>
    </source>
</evidence>
<gene>
    <name evidence="1" type="ORF">ZHAS_00012788</name>
</gene>
<dbReference type="EnsemblMetazoa" id="ASIC012788-RA">
    <property type="protein sequence ID" value="ASIC012788-PA"/>
    <property type="gene ID" value="ASIC012788"/>
</dbReference>
<protein>
    <submittedName>
        <fullName evidence="1 2">Uncharacterized protein</fullName>
    </submittedName>
</protein>
<dbReference type="Proteomes" id="UP000030765">
    <property type="component" value="Unassembled WGS sequence"/>
</dbReference>
<reference evidence="2" key="2">
    <citation type="submission" date="2020-05" db="UniProtKB">
        <authorList>
            <consortium name="EnsemblMetazoa"/>
        </authorList>
    </citation>
    <scope>IDENTIFICATION</scope>
</reference>
<proteinExistence type="predicted"/>
<keyword evidence="3" id="KW-1185">Reference proteome</keyword>
<evidence type="ECO:0000313" key="2">
    <source>
        <dbReference type="EnsemblMetazoa" id="ASIC012788-PA"/>
    </source>
</evidence>
<name>A0A084W3S7_ANOSI</name>
<accession>A0A084W3S7</accession>
<dbReference type="EMBL" id="KE525295">
    <property type="protein sequence ID" value="KFB44871.1"/>
    <property type="molecule type" value="Genomic_DNA"/>
</dbReference>
<evidence type="ECO:0000313" key="1">
    <source>
        <dbReference type="EMBL" id="KFB44871.1"/>
    </source>
</evidence>
<organism evidence="1">
    <name type="scientific">Anopheles sinensis</name>
    <name type="common">Mosquito</name>
    <dbReference type="NCBI Taxonomy" id="74873"/>
    <lineage>
        <taxon>Eukaryota</taxon>
        <taxon>Metazoa</taxon>
        <taxon>Ecdysozoa</taxon>
        <taxon>Arthropoda</taxon>
        <taxon>Hexapoda</taxon>
        <taxon>Insecta</taxon>
        <taxon>Pterygota</taxon>
        <taxon>Neoptera</taxon>
        <taxon>Endopterygota</taxon>
        <taxon>Diptera</taxon>
        <taxon>Nematocera</taxon>
        <taxon>Culicoidea</taxon>
        <taxon>Culicidae</taxon>
        <taxon>Anophelinae</taxon>
        <taxon>Anopheles</taxon>
    </lineage>
</organism>
<reference evidence="1 3" key="1">
    <citation type="journal article" date="2014" name="BMC Genomics">
        <title>Genome sequence of Anopheles sinensis provides insight into genetics basis of mosquito competence for malaria parasites.</title>
        <authorList>
            <person name="Zhou D."/>
            <person name="Zhang D."/>
            <person name="Ding G."/>
            <person name="Shi L."/>
            <person name="Hou Q."/>
            <person name="Ye Y."/>
            <person name="Xu Y."/>
            <person name="Zhou H."/>
            <person name="Xiong C."/>
            <person name="Li S."/>
            <person name="Yu J."/>
            <person name="Hong S."/>
            <person name="Yu X."/>
            <person name="Zou P."/>
            <person name="Chen C."/>
            <person name="Chang X."/>
            <person name="Wang W."/>
            <person name="Lv Y."/>
            <person name="Sun Y."/>
            <person name="Ma L."/>
            <person name="Shen B."/>
            <person name="Zhu C."/>
        </authorList>
    </citation>
    <scope>NUCLEOTIDE SEQUENCE [LARGE SCALE GENOMIC DNA]</scope>
</reference>
<sequence length="87" mass="10110">MAVEEEGEYVLSRVWTVGTGCTRWPLRLSNRFRRPEECQQRTIRDGTECERSASPGGSGAQFEEIEEKFFRERFEAVFERGAEPNPH</sequence>
<dbReference type="EMBL" id="ATLV01020127">
    <property type="status" value="NOT_ANNOTATED_CDS"/>
    <property type="molecule type" value="Genomic_DNA"/>
</dbReference>
<dbReference type="AlphaFoldDB" id="A0A084W3S7"/>
<dbReference type="VEuPathDB" id="VectorBase:ASIC012788"/>